<dbReference type="CDD" id="cd01335">
    <property type="entry name" value="Radical_SAM"/>
    <property type="match status" value="1"/>
</dbReference>
<dbReference type="GO" id="GO:0003824">
    <property type="term" value="F:catalytic activity"/>
    <property type="evidence" value="ECO:0007669"/>
    <property type="project" value="InterPro"/>
</dbReference>
<dbReference type="GO" id="GO:0046872">
    <property type="term" value="F:metal ion binding"/>
    <property type="evidence" value="ECO:0007669"/>
    <property type="project" value="UniProtKB-KW"/>
</dbReference>
<proteinExistence type="predicted"/>
<sequence>MTAKKRVTIIELSVYENTVPLVAGYLQAYAQQDPLVRDAFEFDIFSASLSIDQRELVETLRSRGSDTYAFSCYIWNMGLITRVLPELMAVCPDAYYVLGGPQVINHFLEYAPVGEPKVVVCHGEGEHTFYELLRQLRAPEPDLSQVSGISYWSADGQPVETDKRPRIGQLDDIPSPFGAGIFDDGEYTFTVLETNRGCPFSCGFCFWGAATQSKVYKFDEDRVKADIDWIAEHGVASVFIADANWGHAPRDVELSRHIVAAKQEHGFPTSMVIAAAKNRPERVAEITEILVRGGLVTSQPISLQTVNPTALKMIDRANIRETTYTDLQRSLRERDISSFVEMIWPLPGETLDSFKAGIAKLCRLGADTLTIYPQLLLHNTALYNQKEVMGLEVERASAPEAEADVVVATKWVTREECVEGTWCYYAMHSLYNARGLYHLSAYLDRTGVIPYEQFFTDASFFLRDAENPVSRFFAESVDTADNYSLLNVGKVAHMLLQSRRAEFDELLLGFCQEQEWWSLPYVPLLLDLDLLARPYVYRENIRAPGCPLSRVKLEHLGATEFEVSMADDDWRFLVDQGIVASAGERLRITHPQDGKMPHPRQRDMEHNAAYCHVMIQRLRQLLPVIRPVDHTTTGDGRRLDPVGQRQW</sequence>
<dbReference type="InterPro" id="IPR006638">
    <property type="entry name" value="Elp3/MiaA/NifB-like_rSAM"/>
</dbReference>
<dbReference type="PANTHER" id="PTHR43409">
    <property type="entry name" value="ANAEROBIC MAGNESIUM-PROTOPORPHYRIN IX MONOMETHYL ESTER CYCLASE-RELATED"/>
    <property type="match status" value="1"/>
</dbReference>
<dbReference type="OrthoDB" id="5298546at2"/>
<evidence type="ECO:0000256" key="3">
    <source>
        <dbReference type="ARBA" id="ARBA00022723"/>
    </source>
</evidence>
<dbReference type="SFLD" id="SFLDG01082">
    <property type="entry name" value="B12-binding_domain_containing"/>
    <property type="match status" value="1"/>
</dbReference>
<evidence type="ECO:0000313" key="8">
    <source>
        <dbReference type="EMBL" id="TCO61175.1"/>
    </source>
</evidence>
<dbReference type="EMBL" id="SLWS01000003">
    <property type="protein sequence ID" value="TCO61175.1"/>
    <property type="molecule type" value="Genomic_DNA"/>
</dbReference>
<dbReference type="InterPro" id="IPR034466">
    <property type="entry name" value="Methyltransferase_Class_B"/>
</dbReference>
<dbReference type="SUPFAM" id="SSF102114">
    <property type="entry name" value="Radical SAM enzymes"/>
    <property type="match status" value="1"/>
</dbReference>
<dbReference type="PROSITE" id="PS51918">
    <property type="entry name" value="RADICAL_SAM"/>
    <property type="match status" value="1"/>
</dbReference>
<evidence type="ECO:0000259" key="6">
    <source>
        <dbReference type="PROSITE" id="PS51332"/>
    </source>
</evidence>
<protein>
    <submittedName>
        <fullName evidence="8">Radical SAM superfamily enzyme YgiQ (UPF0313 family)</fullName>
    </submittedName>
</protein>
<gene>
    <name evidence="8" type="ORF">EV192_103759</name>
</gene>
<dbReference type="GO" id="GO:0031419">
    <property type="term" value="F:cobalamin binding"/>
    <property type="evidence" value="ECO:0007669"/>
    <property type="project" value="InterPro"/>
</dbReference>
<name>A0A4R2K4A9_9PSEU</name>
<feature type="domain" description="Radical SAM core" evidence="7">
    <location>
        <begin position="183"/>
        <end position="416"/>
    </location>
</feature>
<dbReference type="Gene3D" id="3.80.30.20">
    <property type="entry name" value="tm_1862 like domain"/>
    <property type="match status" value="1"/>
</dbReference>
<keyword evidence="4" id="KW-0408">Iron</keyword>
<dbReference type="GO" id="GO:0005829">
    <property type="term" value="C:cytosol"/>
    <property type="evidence" value="ECO:0007669"/>
    <property type="project" value="TreeGrafter"/>
</dbReference>
<reference evidence="8 9" key="1">
    <citation type="submission" date="2019-03" db="EMBL/GenBank/DDBJ databases">
        <title>Genomic Encyclopedia of Type Strains, Phase IV (KMG-IV): sequencing the most valuable type-strain genomes for metagenomic binning, comparative biology and taxonomic classification.</title>
        <authorList>
            <person name="Goeker M."/>
        </authorList>
    </citation>
    <scope>NUCLEOTIDE SEQUENCE [LARGE SCALE GENOMIC DNA]</scope>
    <source>
        <strain evidence="8 9">DSM 45934</strain>
    </source>
</reference>
<feature type="domain" description="B12-binding" evidence="6">
    <location>
        <begin position="4"/>
        <end position="143"/>
    </location>
</feature>
<evidence type="ECO:0000259" key="7">
    <source>
        <dbReference type="PROSITE" id="PS51918"/>
    </source>
</evidence>
<dbReference type="Proteomes" id="UP000295680">
    <property type="component" value="Unassembled WGS sequence"/>
</dbReference>
<dbReference type="Gene3D" id="3.40.50.280">
    <property type="entry name" value="Cobalamin-binding domain"/>
    <property type="match status" value="1"/>
</dbReference>
<comment type="caution">
    <text evidence="8">The sequence shown here is derived from an EMBL/GenBank/DDBJ whole genome shotgun (WGS) entry which is preliminary data.</text>
</comment>
<comment type="cofactor">
    <cofactor evidence="1">
        <name>[4Fe-4S] cluster</name>
        <dbReference type="ChEBI" id="CHEBI:49883"/>
    </cofactor>
</comment>
<dbReference type="SFLD" id="SFLDG01123">
    <property type="entry name" value="methyltransferase_(Class_B)"/>
    <property type="match status" value="1"/>
</dbReference>
<organism evidence="8 9">
    <name type="scientific">Actinocrispum wychmicini</name>
    <dbReference type="NCBI Taxonomy" id="1213861"/>
    <lineage>
        <taxon>Bacteria</taxon>
        <taxon>Bacillati</taxon>
        <taxon>Actinomycetota</taxon>
        <taxon>Actinomycetes</taxon>
        <taxon>Pseudonocardiales</taxon>
        <taxon>Pseudonocardiaceae</taxon>
        <taxon>Actinocrispum</taxon>
    </lineage>
</organism>
<dbReference type="SFLD" id="SFLDS00029">
    <property type="entry name" value="Radical_SAM"/>
    <property type="match status" value="1"/>
</dbReference>
<dbReference type="InterPro" id="IPR058240">
    <property type="entry name" value="rSAM_sf"/>
</dbReference>
<dbReference type="InterPro" id="IPR006158">
    <property type="entry name" value="Cobalamin-bd"/>
</dbReference>
<dbReference type="InterPro" id="IPR051198">
    <property type="entry name" value="BchE-like"/>
</dbReference>
<evidence type="ECO:0000256" key="4">
    <source>
        <dbReference type="ARBA" id="ARBA00023004"/>
    </source>
</evidence>
<dbReference type="Pfam" id="PF04055">
    <property type="entry name" value="Radical_SAM"/>
    <property type="match status" value="1"/>
</dbReference>
<evidence type="ECO:0000256" key="2">
    <source>
        <dbReference type="ARBA" id="ARBA00022691"/>
    </source>
</evidence>
<evidence type="ECO:0000256" key="1">
    <source>
        <dbReference type="ARBA" id="ARBA00001966"/>
    </source>
</evidence>
<evidence type="ECO:0000313" key="9">
    <source>
        <dbReference type="Proteomes" id="UP000295680"/>
    </source>
</evidence>
<keyword evidence="2" id="KW-0949">S-adenosyl-L-methionine</keyword>
<keyword evidence="3" id="KW-0479">Metal-binding</keyword>
<dbReference type="InterPro" id="IPR007197">
    <property type="entry name" value="rSAM"/>
</dbReference>
<dbReference type="AlphaFoldDB" id="A0A4R2K4A9"/>
<dbReference type="RefSeq" id="WP_132116685.1">
    <property type="nucleotide sequence ID" value="NZ_SLWS01000003.1"/>
</dbReference>
<dbReference type="SMART" id="SM00729">
    <property type="entry name" value="Elp3"/>
    <property type="match status" value="1"/>
</dbReference>
<evidence type="ECO:0000256" key="5">
    <source>
        <dbReference type="ARBA" id="ARBA00023014"/>
    </source>
</evidence>
<dbReference type="PANTHER" id="PTHR43409:SF16">
    <property type="entry name" value="SLR0320 PROTEIN"/>
    <property type="match status" value="1"/>
</dbReference>
<dbReference type="InterPro" id="IPR023404">
    <property type="entry name" value="rSAM_horseshoe"/>
</dbReference>
<dbReference type="GO" id="GO:0051539">
    <property type="term" value="F:4 iron, 4 sulfur cluster binding"/>
    <property type="evidence" value="ECO:0007669"/>
    <property type="project" value="UniProtKB-KW"/>
</dbReference>
<keyword evidence="9" id="KW-1185">Reference proteome</keyword>
<dbReference type="PROSITE" id="PS51332">
    <property type="entry name" value="B12_BINDING"/>
    <property type="match status" value="1"/>
</dbReference>
<keyword evidence="5" id="KW-0411">Iron-sulfur</keyword>
<accession>A0A4R2K4A9</accession>